<proteinExistence type="predicted"/>
<dbReference type="InterPro" id="IPR005532">
    <property type="entry name" value="SUMF_dom"/>
</dbReference>
<dbReference type="InterPro" id="IPR042095">
    <property type="entry name" value="SUMF_sf"/>
</dbReference>
<feature type="domain" description="Sulfatase-modifying factor enzyme-like" evidence="2">
    <location>
        <begin position="70"/>
        <end position="353"/>
    </location>
</feature>
<gene>
    <name evidence="3" type="primary">SUMF1</name>
    <name evidence="3" type="ORF">SO694_00036021</name>
</gene>
<name>A0ABR1FL47_AURAN</name>
<dbReference type="SUPFAM" id="SSF56436">
    <property type="entry name" value="C-type lectin-like"/>
    <property type="match status" value="1"/>
</dbReference>
<evidence type="ECO:0000256" key="1">
    <source>
        <dbReference type="SAM" id="SignalP"/>
    </source>
</evidence>
<dbReference type="EMBL" id="JBBJCI010000365">
    <property type="protein sequence ID" value="KAK7232860.1"/>
    <property type="molecule type" value="Genomic_DNA"/>
</dbReference>
<dbReference type="InterPro" id="IPR016187">
    <property type="entry name" value="CTDL_fold"/>
</dbReference>
<sequence>MRAPWLVLASLAHAQDAEEGCCSGDLTRDAVESNAVESCGTDQLTRGAAAATTTRAPIEAQPGAWDIAPSVLIQPGEFRMGTDRPRIFVDGEAPSRRVALSRAFLMDVYEATNDDFAAFVDATGYVTDSERFGWSFVFHLELSEARRAAIDKAVDGVEWWLPVNGSDWRSPQGPGSDVFAAKRGAHPVVQVSWHDAAAYCAWRGGRLPTEAEWEYAARDGRSQTMYPWGNELTPGGGYRANLWQGDFPRSNTADDGFSFAGPVGSYAPQTATGIHDLIGNVWEWVSDWWYEPEASAHDAVLRDPAGPSAGDEKLKKGGSFLCHKSYCFRYRSAARHKNSPDSASSNNGMRCVRDAAA</sequence>
<dbReference type="Pfam" id="PF03781">
    <property type="entry name" value="FGE-sulfatase"/>
    <property type="match status" value="1"/>
</dbReference>
<comment type="caution">
    <text evidence="3">The sequence shown here is derived from an EMBL/GenBank/DDBJ whole genome shotgun (WGS) entry which is preliminary data.</text>
</comment>
<reference evidence="3 4" key="1">
    <citation type="submission" date="2024-03" db="EMBL/GenBank/DDBJ databases">
        <title>Aureococcus anophagefferens CCMP1851 and Kratosvirus quantuckense: Draft genome of a second virus-susceptible host strain in the model system.</title>
        <authorList>
            <person name="Chase E."/>
            <person name="Truchon A.R."/>
            <person name="Schepens W."/>
            <person name="Wilhelm S.W."/>
        </authorList>
    </citation>
    <scope>NUCLEOTIDE SEQUENCE [LARGE SCALE GENOMIC DNA]</scope>
    <source>
        <strain evidence="3 4">CCMP1851</strain>
    </source>
</reference>
<keyword evidence="4" id="KW-1185">Reference proteome</keyword>
<dbReference type="Proteomes" id="UP001363151">
    <property type="component" value="Unassembled WGS sequence"/>
</dbReference>
<dbReference type="InterPro" id="IPR051043">
    <property type="entry name" value="Sulfatase_Mod_Factor_Kinase"/>
</dbReference>
<feature type="signal peptide" evidence="1">
    <location>
        <begin position="1"/>
        <end position="17"/>
    </location>
</feature>
<evidence type="ECO:0000313" key="3">
    <source>
        <dbReference type="EMBL" id="KAK7232860.1"/>
    </source>
</evidence>
<feature type="chain" id="PRO_5047169311" evidence="1">
    <location>
        <begin position="18"/>
        <end position="357"/>
    </location>
</feature>
<dbReference type="Gene3D" id="3.90.1580.10">
    <property type="entry name" value="paralog of FGE (formylglycine-generating enzyme)"/>
    <property type="match status" value="1"/>
</dbReference>
<evidence type="ECO:0000313" key="4">
    <source>
        <dbReference type="Proteomes" id="UP001363151"/>
    </source>
</evidence>
<organism evidence="3 4">
    <name type="scientific">Aureococcus anophagefferens</name>
    <name type="common">Harmful bloom alga</name>
    <dbReference type="NCBI Taxonomy" id="44056"/>
    <lineage>
        <taxon>Eukaryota</taxon>
        <taxon>Sar</taxon>
        <taxon>Stramenopiles</taxon>
        <taxon>Ochrophyta</taxon>
        <taxon>Pelagophyceae</taxon>
        <taxon>Pelagomonadales</taxon>
        <taxon>Pelagomonadaceae</taxon>
        <taxon>Aureococcus</taxon>
    </lineage>
</organism>
<protein>
    <submittedName>
        <fullName evidence="3">Formylglycine-generating oxidase</fullName>
    </submittedName>
</protein>
<keyword evidence="1" id="KW-0732">Signal</keyword>
<accession>A0ABR1FL47</accession>
<evidence type="ECO:0000259" key="2">
    <source>
        <dbReference type="Pfam" id="PF03781"/>
    </source>
</evidence>
<dbReference type="PANTHER" id="PTHR23150">
    <property type="entry name" value="SULFATASE MODIFYING FACTOR 1, 2"/>
    <property type="match status" value="1"/>
</dbReference>
<dbReference type="PANTHER" id="PTHR23150:SF19">
    <property type="entry name" value="FORMYLGLYCINE-GENERATING ENZYME"/>
    <property type="match status" value="1"/>
</dbReference>